<gene>
    <name evidence="1" type="ORF">ORF067</name>
</gene>
<organism evidence="1 2">
    <name type="scientific">Yersinia phage PYps16N</name>
    <dbReference type="NCBI Taxonomy" id="2801354"/>
    <lineage>
        <taxon>Viruses</taxon>
        <taxon>Duplodnaviria</taxon>
        <taxon>Heunggongvirae</taxon>
        <taxon>Uroviricota</taxon>
        <taxon>Caudoviricetes</taxon>
        <taxon>Chaseviridae</taxon>
        <taxon>Cleopatravirinae</taxon>
        <taxon>Carltongylesvirus</taxon>
        <taxon>Carltongylesvirus PYps16N</taxon>
    </lineage>
</organism>
<protein>
    <submittedName>
        <fullName evidence="1">Uncharacterized protein</fullName>
    </submittedName>
</protein>
<reference evidence="1 2" key="1">
    <citation type="submission" date="2020-10" db="EMBL/GenBank/DDBJ databases">
        <title>Genome of Yersinia pseudotuberculosis phages.</title>
        <authorList>
            <person name="Hammerl J.A."/>
            <person name="Hertwig S."/>
        </authorList>
    </citation>
    <scope>NUCLEOTIDE SEQUENCE [LARGE SCALE GENOMIC DNA]</scope>
</reference>
<name>A0AAE7P3X8_9CAUD</name>
<keyword evidence="2" id="KW-1185">Reference proteome</keyword>
<accession>A0AAE7P3X8</accession>
<dbReference type="Pfam" id="PF21822">
    <property type="entry name" value="Phage_TAC_15"/>
    <property type="match status" value="1"/>
</dbReference>
<dbReference type="EMBL" id="MW147601">
    <property type="protein sequence ID" value="QQO91240.1"/>
    <property type="molecule type" value="Genomic_DNA"/>
</dbReference>
<sequence>MACELRQRELQADSGDVVLVGTRQLGASQALDLQVELVQKLGTSIFPFVENKYNFADIIYLMQQGGTSNEVTELIKRVVCMATIDGVEVNPRTMQMKYNGNLMLMHHVFAFVLESNFLDFFKQGLELNERRRLEAVEASKMAEQKNSSPETI</sequence>
<proteinExistence type="predicted"/>
<evidence type="ECO:0000313" key="1">
    <source>
        <dbReference type="EMBL" id="QQO91240.1"/>
    </source>
</evidence>
<evidence type="ECO:0000313" key="2">
    <source>
        <dbReference type="Proteomes" id="UP000827906"/>
    </source>
</evidence>
<dbReference type="InterPro" id="IPR049156">
    <property type="entry name" value="Phage_chap_TAC_15-like"/>
</dbReference>
<dbReference type="Proteomes" id="UP000827906">
    <property type="component" value="Segment"/>
</dbReference>